<dbReference type="Proteomes" id="UP001551658">
    <property type="component" value="Unassembled WGS sequence"/>
</dbReference>
<dbReference type="RefSeq" id="WP_357972527.1">
    <property type="nucleotide sequence ID" value="NZ_JBFAIH010000001.1"/>
</dbReference>
<sequence length="530" mass="59913">MRALASDVDPRTRRHTWAALEQVVDDGNRDNFFALLVDDLDTEQFRRLLTDTDPEVRIRARWMDTTGFQKDPFAMMALDLLADERFDYAWPDCMEVLRRPARFDTLVDALAEAPRAGPGERLMVTVGLPAGTRLPEFPPEQAPSTVACWRCDCELMAAHRCRHLPVFVALLGSSLDWVREFAVSALCECGPGVTGPLESMRRRSDFAARRQALVLLAEFGWNRIPAEDLRVLQRLIQMKQKTETPQPLNYEYLDGSWYALPTTDQAAVIDAFDLCDPIPVTMRMGFAPWQGRAPLPVYAEGWANMDGDFWAENSRLYERYPYPEVFITPVLDGWTLVFYRDHALGGIPGSPSVERQDETYQRVEELSIRFGSAHWYEQFGDDYEPGCRSQWCVARDGEVLMHCVSAGDVRIRRSGEIDQTASLDRLYQWLEANDNGRGPRPSRAEAERVEGYVKMLCEHSDMGLLRDDDAEPGSDMASPLQDQVFGARAAAQRLSVGLETLGPQTRVQGTGVMAVPAHLRHRLRRGALPI</sequence>
<gene>
    <name evidence="1" type="ORF">AB0H72_02535</name>
</gene>
<name>A0ABV3F1H8_9NOCA</name>
<protein>
    <recommendedName>
        <fullName evidence="3">HEAT repeat protein</fullName>
    </recommendedName>
</protein>
<organism evidence="1 2">
    <name type="scientific">Nocardia fusca</name>
    <dbReference type="NCBI Taxonomy" id="941183"/>
    <lineage>
        <taxon>Bacteria</taxon>
        <taxon>Bacillati</taxon>
        <taxon>Actinomycetota</taxon>
        <taxon>Actinomycetes</taxon>
        <taxon>Mycobacteriales</taxon>
        <taxon>Nocardiaceae</taxon>
        <taxon>Nocardia</taxon>
    </lineage>
</organism>
<dbReference type="SUPFAM" id="SSF48371">
    <property type="entry name" value="ARM repeat"/>
    <property type="match status" value="1"/>
</dbReference>
<evidence type="ECO:0000313" key="1">
    <source>
        <dbReference type="EMBL" id="MEV0361556.1"/>
    </source>
</evidence>
<dbReference type="InterPro" id="IPR011989">
    <property type="entry name" value="ARM-like"/>
</dbReference>
<evidence type="ECO:0000313" key="2">
    <source>
        <dbReference type="Proteomes" id="UP001551658"/>
    </source>
</evidence>
<reference evidence="1 2" key="1">
    <citation type="submission" date="2024-06" db="EMBL/GenBank/DDBJ databases">
        <title>The Natural Products Discovery Center: Release of the First 8490 Sequenced Strains for Exploring Actinobacteria Biosynthetic Diversity.</title>
        <authorList>
            <person name="Kalkreuter E."/>
            <person name="Kautsar S.A."/>
            <person name="Yang D."/>
            <person name="Bader C.D."/>
            <person name="Teijaro C.N."/>
            <person name="Fluegel L."/>
            <person name="Davis C.M."/>
            <person name="Simpson J.R."/>
            <person name="Lauterbach L."/>
            <person name="Steele A.D."/>
            <person name="Gui C."/>
            <person name="Meng S."/>
            <person name="Li G."/>
            <person name="Viehrig K."/>
            <person name="Ye F."/>
            <person name="Su P."/>
            <person name="Kiefer A.F."/>
            <person name="Nichols A."/>
            <person name="Cepeda A.J."/>
            <person name="Yan W."/>
            <person name="Fan B."/>
            <person name="Jiang Y."/>
            <person name="Adhikari A."/>
            <person name="Zheng C.-J."/>
            <person name="Schuster L."/>
            <person name="Cowan T.M."/>
            <person name="Smanski M.J."/>
            <person name="Chevrette M.G."/>
            <person name="De Carvalho L.P.S."/>
            <person name="Shen B."/>
        </authorList>
    </citation>
    <scope>NUCLEOTIDE SEQUENCE [LARGE SCALE GENOMIC DNA]</scope>
    <source>
        <strain evidence="1 2">NPDC050671</strain>
    </source>
</reference>
<dbReference type="EMBL" id="JBFAIH010000001">
    <property type="protein sequence ID" value="MEV0361556.1"/>
    <property type="molecule type" value="Genomic_DNA"/>
</dbReference>
<keyword evidence="2" id="KW-1185">Reference proteome</keyword>
<evidence type="ECO:0008006" key="3">
    <source>
        <dbReference type="Google" id="ProtNLM"/>
    </source>
</evidence>
<proteinExistence type="predicted"/>
<comment type="caution">
    <text evidence="1">The sequence shown here is derived from an EMBL/GenBank/DDBJ whole genome shotgun (WGS) entry which is preliminary data.</text>
</comment>
<dbReference type="Gene3D" id="1.25.10.10">
    <property type="entry name" value="Leucine-rich Repeat Variant"/>
    <property type="match status" value="1"/>
</dbReference>
<dbReference type="InterPro" id="IPR016024">
    <property type="entry name" value="ARM-type_fold"/>
</dbReference>
<accession>A0ABV3F1H8</accession>